<evidence type="ECO:0000313" key="10">
    <source>
        <dbReference type="EMBL" id="ARK28546.1"/>
    </source>
</evidence>
<dbReference type="KEGG" id="bkw:BkAM31D_00885"/>
<name>A0A1X9M5A1_9BACI</name>
<keyword evidence="7" id="KW-1278">Translocase</keyword>
<evidence type="ECO:0000259" key="9">
    <source>
        <dbReference type="Pfam" id="PF13304"/>
    </source>
</evidence>
<evidence type="ECO:0000256" key="7">
    <source>
        <dbReference type="ARBA" id="ARBA00022967"/>
    </source>
</evidence>
<keyword evidence="4" id="KW-1003">Cell membrane</keyword>
<dbReference type="EMBL" id="CP020814">
    <property type="protein sequence ID" value="ARK28546.1"/>
    <property type="molecule type" value="Genomic_DNA"/>
</dbReference>
<comment type="similarity">
    <text evidence="2">Belongs to the ABC transporter superfamily.</text>
</comment>
<dbReference type="STRING" id="199441.BkAM31D_00885"/>
<accession>A0A1X9M5A1</accession>
<keyword evidence="10" id="KW-0378">Hydrolase</keyword>
<evidence type="ECO:0000256" key="1">
    <source>
        <dbReference type="ARBA" id="ARBA00004202"/>
    </source>
</evidence>
<dbReference type="GO" id="GO:0042626">
    <property type="term" value="F:ATPase-coupled transmembrane transporter activity"/>
    <property type="evidence" value="ECO:0007669"/>
    <property type="project" value="TreeGrafter"/>
</dbReference>
<evidence type="ECO:0000256" key="3">
    <source>
        <dbReference type="ARBA" id="ARBA00022448"/>
    </source>
</evidence>
<proteinExistence type="inferred from homology"/>
<keyword evidence="5" id="KW-0547">Nucleotide-binding</keyword>
<dbReference type="GO" id="GO:0043190">
    <property type="term" value="C:ATP-binding cassette (ABC) transporter complex"/>
    <property type="evidence" value="ECO:0007669"/>
    <property type="project" value="TreeGrafter"/>
</dbReference>
<keyword evidence="6 10" id="KW-0067">ATP-binding</keyword>
<dbReference type="GO" id="GO:0016887">
    <property type="term" value="F:ATP hydrolysis activity"/>
    <property type="evidence" value="ECO:0007669"/>
    <property type="project" value="InterPro"/>
</dbReference>
<dbReference type="AlphaFoldDB" id="A0A1X9M5A1"/>
<keyword evidence="11" id="KW-1185">Reference proteome</keyword>
<organism evidence="10 11">
    <name type="scientific">Halalkalibacter krulwichiae</name>
    <dbReference type="NCBI Taxonomy" id="199441"/>
    <lineage>
        <taxon>Bacteria</taxon>
        <taxon>Bacillati</taxon>
        <taxon>Bacillota</taxon>
        <taxon>Bacilli</taxon>
        <taxon>Bacillales</taxon>
        <taxon>Bacillaceae</taxon>
        <taxon>Halalkalibacter</taxon>
    </lineage>
</organism>
<dbReference type="Gene3D" id="3.40.50.300">
    <property type="entry name" value="P-loop containing nucleotide triphosphate hydrolases"/>
    <property type="match status" value="1"/>
</dbReference>
<sequence>MRRVAIAGVLASRPSVLVLDEPAAGLDPEGRDQMMELFSNYHSENKTTTILVTHHMEVAAKYADQIIVMHNGQIEMAGGKTLIFEQAGKLESIGLGLPNTVHFLQQMKETFQLKSVPAHFDVAEAADFIAQLLKSREG</sequence>
<dbReference type="InterPro" id="IPR003959">
    <property type="entry name" value="ATPase_AAA_core"/>
</dbReference>
<evidence type="ECO:0000256" key="6">
    <source>
        <dbReference type="ARBA" id="ARBA00022840"/>
    </source>
</evidence>
<reference evidence="10 11" key="1">
    <citation type="submission" date="2017-04" db="EMBL/GenBank/DDBJ databases">
        <title>Bacillus krulwichiae AM31D Genome sequencing and assembly.</title>
        <authorList>
            <person name="Krulwich T.A."/>
            <person name="Anastor L."/>
            <person name="Ehrlich R."/>
            <person name="Ehrlich G.D."/>
            <person name="Janto B."/>
        </authorList>
    </citation>
    <scope>NUCLEOTIDE SEQUENCE [LARGE SCALE GENOMIC DNA]</scope>
    <source>
        <strain evidence="10 11">AM31D</strain>
    </source>
</reference>
<comment type="subcellular location">
    <subcellularLocation>
        <location evidence="1">Cell membrane</location>
        <topology evidence="1">Peripheral membrane protein</topology>
    </subcellularLocation>
</comment>
<evidence type="ECO:0000256" key="4">
    <source>
        <dbReference type="ARBA" id="ARBA00022475"/>
    </source>
</evidence>
<dbReference type="Pfam" id="PF13304">
    <property type="entry name" value="AAA_21"/>
    <property type="match status" value="1"/>
</dbReference>
<keyword evidence="3" id="KW-0813">Transport</keyword>
<dbReference type="PANTHER" id="PTHR43553">
    <property type="entry name" value="HEAVY METAL TRANSPORTER"/>
    <property type="match status" value="1"/>
</dbReference>
<dbReference type="SUPFAM" id="SSF52540">
    <property type="entry name" value="P-loop containing nucleoside triphosphate hydrolases"/>
    <property type="match status" value="1"/>
</dbReference>
<evidence type="ECO:0000256" key="8">
    <source>
        <dbReference type="ARBA" id="ARBA00023136"/>
    </source>
</evidence>
<feature type="domain" description="ATPase AAA-type core" evidence="9">
    <location>
        <begin position="1"/>
        <end position="58"/>
    </location>
</feature>
<keyword evidence="8" id="KW-0472">Membrane</keyword>
<evidence type="ECO:0000256" key="2">
    <source>
        <dbReference type="ARBA" id="ARBA00005417"/>
    </source>
</evidence>
<dbReference type="InterPro" id="IPR027417">
    <property type="entry name" value="P-loop_NTPase"/>
</dbReference>
<dbReference type="Proteomes" id="UP000193006">
    <property type="component" value="Chromosome"/>
</dbReference>
<evidence type="ECO:0000313" key="11">
    <source>
        <dbReference type="Proteomes" id="UP000193006"/>
    </source>
</evidence>
<dbReference type="PANTHER" id="PTHR43553:SF27">
    <property type="entry name" value="ENERGY-COUPLING FACTOR TRANSPORTER ATP-BINDING PROTEIN ECFA2"/>
    <property type="match status" value="1"/>
</dbReference>
<dbReference type="GO" id="GO:0005524">
    <property type="term" value="F:ATP binding"/>
    <property type="evidence" value="ECO:0007669"/>
    <property type="project" value="UniProtKB-KW"/>
</dbReference>
<gene>
    <name evidence="10" type="primary">ecfA2_2</name>
    <name evidence="10" type="ORF">BkAM31D_00885</name>
</gene>
<dbReference type="InterPro" id="IPR050095">
    <property type="entry name" value="ECF_ABC_transporter_ATP-bd"/>
</dbReference>
<dbReference type="EC" id="3.6.3.-" evidence="10"/>
<protein>
    <submittedName>
        <fullName evidence="10">Energy-coupling factor transporter ATP-binding protein EcfA2</fullName>
        <ecNumber evidence="10">3.6.3.-</ecNumber>
    </submittedName>
</protein>
<evidence type="ECO:0000256" key="5">
    <source>
        <dbReference type="ARBA" id="ARBA00022741"/>
    </source>
</evidence>